<keyword evidence="3" id="KW-0479">Metal-binding</keyword>
<proteinExistence type="predicted"/>
<evidence type="ECO:0000256" key="3">
    <source>
        <dbReference type="ARBA" id="ARBA00022723"/>
    </source>
</evidence>
<dbReference type="UniPathway" id="UPA00275"/>
<dbReference type="EMBL" id="KP211913">
    <property type="protein sequence ID" value="ANV80963.1"/>
    <property type="molecule type" value="Genomic_DNA"/>
</dbReference>
<dbReference type="InterPro" id="IPR017945">
    <property type="entry name" value="DHBP_synth_RibB-like_a/b_dom"/>
</dbReference>
<dbReference type="SUPFAM" id="SSF55821">
    <property type="entry name" value="YrdC/RibB"/>
    <property type="match status" value="1"/>
</dbReference>
<dbReference type="Gene3D" id="3.90.870.10">
    <property type="entry name" value="DHBP synthase"/>
    <property type="match status" value="1"/>
</dbReference>
<organism evidence="7">
    <name type="scientific">uncultured Poseidoniia archaeon</name>
    <dbReference type="NCBI Taxonomy" id="1697135"/>
    <lineage>
        <taxon>Archaea</taxon>
        <taxon>Methanobacteriati</taxon>
        <taxon>Thermoplasmatota</taxon>
        <taxon>Candidatus Poseidoniia</taxon>
        <taxon>environmental samples</taxon>
    </lineage>
</organism>
<evidence type="ECO:0000256" key="2">
    <source>
        <dbReference type="ARBA" id="ARBA00022619"/>
    </source>
</evidence>
<keyword evidence="5" id="KW-0464">Manganese</keyword>
<dbReference type="PANTHER" id="PTHR21327">
    <property type="entry name" value="GTP CYCLOHYDROLASE II-RELATED"/>
    <property type="match status" value="1"/>
</dbReference>
<dbReference type="GO" id="GO:0005829">
    <property type="term" value="C:cytosol"/>
    <property type="evidence" value="ECO:0007669"/>
    <property type="project" value="TreeGrafter"/>
</dbReference>
<reference evidence="7" key="2">
    <citation type="journal article" date="2015" name="ISME J.">
        <title>A new class of marine Euryarchaeota group II from the Mediterranean deep chlorophyll maximum.</title>
        <authorList>
            <person name="Martin-Cuadrado A.B."/>
            <person name="Garcia-Heredia I."/>
            <person name="Molto A.G."/>
            <person name="Lopez-Ubeda R."/>
            <person name="Kimes N."/>
            <person name="Lopez-Garcia P."/>
            <person name="Moreira D."/>
            <person name="Rodriguez-Valera F."/>
        </authorList>
    </citation>
    <scope>NUCLEOTIDE SEQUENCE</scope>
</reference>
<dbReference type="GO" id="GO:0008686">
    <property type="term" value="F:3,4-dihydroxy-2-butanone-4-phosphate synthase activity"/>
    <property type="evidence" value="ECO:0007669"/>
    <property type="project" value="InterPro"/>
</dbReference>
<dbReference type="GO" id="GO:0009231">
    <property type="term" value="P:riboflavin biosynthetic process"/>
    <property type="evidence" value="ECO:0007669"/>
    <property type="project" value="UniProtKB-UniPathway"/>
</dbReference>
<dbReference type="PANTHER" id="PTHR21327:SF46">
    <property type="entry name" value="3,4-DIHYDROXY-2-BUTANONE 4-PHOSPHATE SYNTHASE"/>
    <property type="match status" value="1"/>
</dbReference>
<sequence>MSDEISAAIEAFSQGLPVCLFDSEKREGETDLLFSAQFAQPSTMRQLRQDCGGLLFLAIGDEVGEQFSLPFLQDLHTHPELTKQHTVLKQLITDDLRYDARSAFTLSINHRDTYTGITDKDRALTTRRFAELTNELSLKRANTDDAQKALGQEFRTPGHIPVCREAKGGLSVRQGHTELAVGLARLSGTTPVVIGAEMLQPDGDNALSVEDARIWAKQKGIPFLYGIDIINALNSSQ</sequence>
<keyword evidence="2" id="KW-0686">Riboflavin biosynthesis</keyword>
<keyword evidence="6" id="KW-0456">Lyase</keyword>
<evidence type="ECO:0000256" key="1">
    <source>
        <dbReference type="ARBA" id="ARBA00005104"/>
    </source>
</evidence>
<evidence type="ECO:0000256" key="5">
    <source>
        <dbReference type="ARBA" id="ARBA00023211"/>
    </source>
</evidence>
<keyword evidence="4" id="KW-0460">Magnesium</keyword>
<dbReference type="AlphaFoldDB" id="A0A1B1TFA8"/>
<evidence type="ECO:0000256" key="6">
    <source>
        <dbReference type="ARBA" id="ARBA00023239"/>
    </source>
</evidence>
<comment type="pathway">
    <text evidence="1">Cofactor biosynthesis; riboflavin biosynthesis.</text>
</comment>
<reference evidence="7" key="1">
    <citation type="submission" date="2014-11" db="EMBL/GenBank/DDBJ databases">
        <authorList>
            <person name="Zhu J."/>
            <person name="Qi W."/>
            <person name="Song R."/>
        </authorList>
    </citation>
    <scope>NUCLEOTIDE SEQUENCE</scope>
</reference>
<name>A0A1B1TFA8_9ARCH</name>
<evidence type="ECO:0000256" key="4">
    <source>
        <dbReference type="ARBA" id="ARBA00022842"/>
    </source>
</evidence>
<dbReference type="InterPro" id="IPR000422">
    <property type="entry name" value="DHBP_synthase_RibB"/>
</dbReference>
<accession>A0A1B1TFA8</accession>
<dbReference type="GO" id="GO:0046872">
    <property type="term" value="F:metal ion binding"/>
    <property type="evidence" value="ECO:0007669"/>
    <property type="project" value="UniProtKB-KW"/>
</dbReference>
<protein>
    <submittedName>
        <fullName evidence="7">3,4-dihydroxy 2-butanone 4-phosphate synthase</fullName>
    </submittedName>
</protein>
<evidence type="ECO:0000313" key="7">
    <source>
        <dbReference type="EMBL" id="ANV80963.1"/>
    </source>
</evidence>
<dbReference type="Pfam" id="PF00926">
    <property type="entry name" value="DHBP_synthase"/>
    <property type="match status" value="1"/>
</dbReference>